<dbReference type="InterPro" id="IPR037066">
    <property type="entry name" value="Plug_dom_sf"/>
</dbReference>
<evidence type="ECO:0000313" key="11">
    <source>
        <dbReference type="Proteomes" id="UP000295620"/>
    </source>
</evidence>
<dbReference type="EMBL" id="SNYC01000009">
    <property type="protein sequence ID" value="TDQ06317.1"/>
    <property type="molecule type" value="Genomic_DNA"/>
</dbReference>
<keyword evidence="5 7" id="KW-0472">Membrane</keyword>
<dbReference type="SMART" id="SM00965">
    <property type="entry name" value="STN"/>
    <property type="match status" value="1"/>
</dbReference>
<evidence type="ECO:0000313" key="10">
    <source>
        <dbReference type="EMBL" id="TDQ06317.1"/>
    </source>
</evidence>
<dbReference type="Pfam" id="PF07715">
    <property type="entry name" value="Plug"/>
    <property type="match status" value="1"/>
</dbReference>
<dbReference type="Gene3D" id="2.60.40.1120">
    <property type="entry name" value="Carboxypeptidase-like, regulatory domain"/>
    <property type="match status" value="1"/>
</dbReference>
<keyword evidence="4 7" id="KW-0812">Transmembrane</keyword>
<dbReference type="RefSeq" id="WP_133578182.1">
    <property type="nucleotide sequence ID" value="NZ_SNYC01000009.1"/>
</dbReference>
<dbReference type="InterPro" id="IPR011662">
    <property type="entry name" value="Secretin/TonB_short_N"/>
</dbReference>
<comment type="caution">
    <text evidence="10">The sequence shown here is derived from an EMBL/GenBank/DDBJ whole genome shotgun (WGS) entry which is preliminary data.</text>
</comment>
<dbReference type="Pfam" id="PF13715">
    <property type="entry name" value="CarbopepD_reg_2"/>
    <property type="match status" value="1"/>
</dbReference>
<dbReference type="InterPro" id="IPR012910">
    <property type="entry name" value="Plug_dom"/>
</dbReference>
<dbReference type="AlphaFoldDB" id="A0A4R6SRL6"/>
<evidence type="ECO:0000256" key="7">
    <source>
        <dbReference type="PROSITE-ProRule" id="PRU01360"/>
    </source>
</evidence>
<name>A0A4R6SRL6_9SPHI</name>
<evidence type="ECO:0000256" key="4">
    <source>
        <dbReference type="ARBA" id="ARBA00022692"/>
    </source>
</evidence>
<gene>
    <name evidence="10" type="ORF">ATK78_4387</name>
</gene>
<keyword evidence="8" id="KW-1133">Transmembrane helix</keyword>
<dbReference type="Pfam" id="PF07660">
    <property type="entry name" value="STN"/>
    <property type="match status" value="1"/>
</dbReference>
<protein>
    <submittedName>
        <fullName evidence="10">TonB-linked SusC/RagA family outer membrane protein</fullName>
    </submittedName>
</protein>
<dbReference type="NCBIfam" id="TIGR04056">
    <property type="entry name" value="OMP_RagA_SusC"/>
    <property type="match status" value="1"/>
</dbReference>
<dbReference type="OrthoDB" id="1094723at2"/>
<accession>A0A4R6SRL6</accession>
<keyword evidence="3 7" id="KW-1134">Transmembrane beta strand</keyword>
<dbReference type="InterPro" id="IPR036942">
    <property type="entry name" value="Beta-barrel_TonB_sf"/>
</dbReference>
<keyword evidence="6 7" id="KW-0998">Cell outer membrane</keyword>
<dbReference type="Gene3D" id="2.170.130.10">
    <property type="entry name" value="TonB-dependent receptor, plug domain"/>
    <property type="match status" value="1"/>
</dbReference>
<comment type="subcellular location">
    <subcellularLocation>
        <location evidence="1 7">Cell outer membrane</location>
        <topology evidence="1 7">Multi-pass membrane protein</topology>
    </subcellularLocation>
</comment>
<dbReference type="InterPro" id="IPR039426">
    <property type="entry name" value="TonB-dep_rcpt-like"/>
</dbReference>
<feature type="domain" description="Secretin/TonB short N-terminal" evidence="9">
    <location>
        <begin position="69"/>
        <end position="120"/>
    </location>
</feature>
<organism evidence="10 11">
    <name type="scientific">Pedobacter metabolipauper</name>
    <dbReference type="NCBI Taxonomy" id="425513"/>
    <lineage>
        <taxon>Bacteria</taxon>
        <taxon>Pseudomonadati</taxon>
        <taxon>Bacteroidota</taxon>
        <taxon>Sphingobacteriia</taxon>
        <taxon>Sphingobacteriales</taxon>
        <taxon>Sphingobacteriaceae</taxon>
        <taxon>Pedobacter</taxon>
    </lineage>
</organism>
<evidence type="ECO:0000256" key="5">
    <source>
        <dbReference type="ARBA" id="ARBA00023136"/>
    </source>
</evidence>
<dbReference type="Gene3D" id="2.40.170.20">
    <property type="entry name" value="TonB-dependent receptor, beta-barrel domain"/>
    <property type="match status" value="1"/>
</dbReference>
<evidence type="ECO:0000256" key="2">
    <source>
        <dbReference type="ARBA" id="ARBA00022448"/>
    </source>
</evidence>
<reference evidence="10 11" key="1">
    <citation type="submission" date="2019-03" db="EMBL/GenBank/DDBJ databases">
        <title>Genomic Encyclopedia of Archaeal and Bacterial Type Strains, Phase II (KMG-II): from individual species to whole genera.</title>
        <authorList>
            <person name="Goeker M."/>
        </authorList>
    </citation>
    <scope>NUCLEOTIDE SEQUENCE [LARGE SCALE GENOMIC DNA]</scope>
    <source>
        <strain evidence="10 11">DSM 19035</strain>
    </source>
</reference>
<dbReference type="InterPro" id="IPR023996">
    <property type="entry name" value="TonB-dep_OMP_SusC/RagA"/>
</dbReference>
<proteinExistence type="inferred from homology"/>
<evidence type="ECO:0000256" key="1">
    <source>
        <dbReference type="ARBA" id="ARBA00004571"/>
    </source>
</evidence>
<comment type="similarity">
    <text evidence="7">Belongs to the TonB-dependent receptor family.</text>
</comment>
<evidence type="ECO:0000256" key="6">
    <source>
        <dbReference type="ARBA" id="ARBA00023237"/>
    </source>
</evidence>
<keyword evidence="11" id="KW-1185">Reference proteome</keyword>
<dbReference type="Proteomes" id="UP000295620">
    <property type="component" value="Unassembled WGS sequence"/>
</dbReference>
<sequence length="1134" mass="126133">MYKNFTNYLGRPPGYILKFLFIMRVAIVIILTTILQLKANVTLAQRININEKNVDLTTILKQIRTQSGYDIIYNKDLVSGIKSLTVNFKNVTVDEALTRSLSNLPLSYVIEDKLIVIKRKAADQIIEMKQADSVLAGKVVDAKTKQGIPGATVSVRNRKGAVITETNGNFLINARVGSVVMVSYIGYKPMQVTVTDLAGRMTVSMEESINEMKDVVVTGMFTRKANTYTGSTTSFKQEDLLKAGSQNVVQSLRNLDPAFAIVENISMGSNPNALPDIQLRGQSGLPDLNGEYSANPNLPLFILDGFETTLQKVIDLDMYRVSSVTLLKDAASKAIYGSKAANGVVVIETLRPQAGQLQVSYNSQIGWEVADLSSYKLTNGMQKLQAELAAGIYQSTNPANQYTLATEYNNYLRAVESGVNTDWLSKPIQNGLNQRHSIRVEGGDQQLVYGVNAMYNGIKGTMKGSDRNILSGAIDLRYRKKAFNINNVLTLQSTKSNNSPWGSFSDYVSMNPYLAYTDASGRIQKIANTVVKPPAGSPNLTSSPVYNPAYNATLSTFDRSNYTDITNNTSIDWLILPSLRAVGRFSFTKQISETDIFLPADHTTFTTTEFTSGAGIFRKGRYTKGNGTNDNLIGNLTLSYTKLINKHAITLNAAYDMSSFESMGNSYIVEGFPNDRLDLPSLGLQYMLNTRPAGTESTVRDMSVLASGNYAYDEKYLLDASYRTTQSSQFGSNNRWGKFWSVGLGWNLHNENIFKELGFVDQFRLRATTGFTGSQGFNSYMSLGTLRYYLDDTYSNENGAYLIGLANPDLKWQRKQDHNFGVDVAVLQRLSANFDYYVSYTDGLLTDITLPPSAGFATYKANLGKVENRGFDFRLRYSVFQNSATRNSLSFFASVSHNKNTLKEISNALQSYNNRQDVISSNPATAGSNLPRVRFVEGQSMDAIYAVPSLGIDPATGREVYQKLDGSVTYDWNAADQVVVGNSLPDFNSNFGFNLQYAGFLVNATFRYTFGGQIYNTTLVNRVENADIYQNVDLRVLSDRWQKPGDISFFKNIADRTNTRLTSRFVEDNNQLTFASLQLQYELDRFTAIKKLGFSRLRAGFQTNEAFVFSTVKVERGTTYPFARLFQFTLNANF</sequence>
<dbReference type="SUPFAM" id="SSF56935">
    <property type="entry name" value="Porins"/>
    <property type="match status" value="1"/>
</dbReference>
<dbReference type="Gene3D" id="3.55.50.30">
    <property type="match status" value="1"/>
</dbReference>
<dbReference type="PROSITE" id="PS52016">
    <property type="entry name" value="TONB_DEPENDENT_REC_3"/>
    <property type="match status" value="1"/>
</dbReference>
<keyword evidence="2 7" id="KW-0813">Transport</keyword>
<dbReference type="GO" id="GO:0009279">
    <property type="term" value="C:cell outer membrane"/>
    <property type="evidence" value="ECO:0007669"/>
    <property type="project" value="UniProtKB-SubCell"/>
</dbReference>
<evidence type="ECO:0000256" key="3">
    <source>
        <dbReference type="ARBA" id="ARBA00022452"/>
    </source>
</evidence>
<dbReference type="InterPro" id="IPR008969">
    <property type="entry name" value="CarboxyPept-like_regulatory"/>
</dbReference>
<feature type="transmembrane region" description="Helical" evidence="8">
    <location>
        <begin position="15"/>
        <end position="37"/>
    </location>
</feature>
<dbReference type="SUPFAM" id="SSF49464">
    <property type="entry name" value="Carboxypeptidase regulatory domain-like"/>
    <property type="match status" value="1"/>
</dbReference>
<evidence type="ECO:0000259" key="9">
    <source>
        <dbReference type="SMART" id="SM00965"/>
    </source>
</evidence>
<evidence type="ECO:0000256" key="8">
    <source>
        <dbReference type="SAM" id="Phobius"/>
    </source>
</evidence>